<accession>X1L3L6</accession>
<gene>
    <name evidence="1" type="ORF">S03H2_56623</name>
</gene>
<reference evidence="1" key="1">
    <citation type="journal article" date="2014" name="Front. Microbiol.">
        <title>High frequency of phylogenetically diverse reductive dehalogenase-homologous genes in deep subseafloor sedimentary metagenomes.</title>
        <authorList>
            <person name="Kawai M."/>
            <person name="Futagami T."/>
            <person name="Toyoda A."/>
            <person name="Takaki Y."/>
            <person name="Nishi S."/>
            <person name="Hori S."/>
            <person name="Arai W."/>
            <person name="Tsubouchi T."/>
            <person name="Morono Y."/>
            <person name="Uchiyama I."/>
            <person name="Ito T."/>
            <person name="Fujiyama A."/>
            <person name="Inagaki F."/>
            <person name="Takami H."/>
        </authorList>
    </citation>
    <scope>NUCLEOTIDE SEQUENCE</scope>
    <source>
        <strain evidence="1">Expedition CK06-06</strain>
    </source>
</reference>
<proteinExistence type="predicted"/>
<name>X1L3L6_9ZZZZ</name>
<feature type="non-terminal residue" evidence="1">
    <location>
        <position position="1"/>
    </location>
</feature>
<sequence length="100" mass="12142">AKLFQDYLKGKKQFDFILFLSIFHHHLRANIETAWKGVNLISQHTDLMFLDMNEPLAGRIFRERLSRKWAPELILEHTEFKKCTPLKRSHRHERMMYAFQ</sequence>
<organism evidence="1">
    <name type="scientific">marine sediment metagenome</name>
    <dbReference type="NCBI Taxonomy" id="412755"/>
    <lineage>
        <taxon>unclassified sequences</taxon>
        <taxon>metagenomes</taxon>
        <taxon>ecological metagenomes</taxon>
    </lineage>
</organism>
<dbReference type="EMBL" id="BARU01036243">
    <property type="protein sequence ID" value="GAH88788.1"/>
    <property type="molecule type" value="Genomic_DNA"/>
</dbReference>
<protein>
    <submittedName>
        <fullName evidence="1">Uncharacterized protein</fullName>
    </submittedName>
</protein>
<comment type="caution">
    <text evidence="1">The sequence shown here is derived from an EMBL/GenBank/DDBJ whole genome shotgun (WGS) entry which is preliminary data.</text>
</comment>
<dbReference type="AlphaFoldDB" id="X1L3L6"/>
<evidence type="ECO:0000313" key="1">
    <source>
        <dbReference type="EMBL" id="GAH88788.1"/>
    </source>
</evidence>